<keyword evidence="4" id="KW-1185">Reference proteome</keyword>
<sequence>MSLGFPPLKPQATAPIKAPVKEGHYGIPDPMIFGLGATTKEKLVQSHPLELSEAKYAENQFKMNMVTLRNVQGLHAPLRIGMELAAARRVGHLPFLSSSRAMEEVITGRDEEIGFEDILNTDEFREQMGRPSLVIEKYWG</sequence>
<evidence type="ECO:0000313" key="3">
    <source>
        <dbReference type="EMBL" id="KAK7871057.1"/>
    </source>
</evidence>
<dbReference type="EMBL" id="JAZDUA010000046">
    <property type="protein sequence ID" value="KAK7871057.1"/>
    <property type="molecule type" value="Genomic_DNA"/>
</dbReference>
<keyword evidence="1" id="KW-0143">Chaperone</keyword>
<dbReference type="PANTHER" id="PTHR12828:SF3">
    <property type="entry name" value="PROTEASOME MATURATION PROTEIN"/>
    <property type="match status" value="1"/>
</dbReference>
<reference evidence="3 4" key="1">
    <citation type="submission" date="2024-03" db="EMBL/GenBank/DDBJ databases">
        <title>The genome assembly and annotation of the cricket Gryllus longicercus Weissman &amp; Gray.</title>
        <authorList>
            <person name="Szrajer S."/>
            <person name="Gray D."/>
            <person name="Ylla G."/>
        </authorList>
    </citation>
    <scope>NUCLEOTIDE SEQUENCE [LARGE SCALE GENOMIC DNA]</scope>
    <source>
        <strain evidence="3">DAG 2021-001</strain>
        <tissue evidence="3">Whole body minus gut</tissue>
    </source>
</reference>
<dbReference type="GO" id="GO:0043248">
    <property type="term" value="P:proteasome assembly"/>
    <property type="evidence" value="ECO:0007669"/>
    <property type="project" value="InterPro"/>
</dbReference>
<protein>
    <recommendedName>
        <fullName evidence="5">Proteasome maturation protein</fullName>
    </recommendedName>
</protein>
<dbReference type="Proteomes" id="UP001378592">
    <property type="component" value="Unassembled WGS sequence"/>
</dbReference>
<name>A0AAN9W042_9ORTH</name>
<dbReference type="GO" id="GO:0005634">
    <property type="term" value="C:nucleus"/>
    <property type="evidence" value="ECO:0007669"/>
    <property type="project" value="TreeGrafter"/>
</dbReference>
<dbReference type="PANTHER" id="PTHR12828">
    <property type="entry name" value="PROTEASOME MATURATION PROTEIN UMP1"/>
    <property type="match status" value="1"/>
</dbReference>
<dbReference type="GO" id="GO:0005737">
    <property type="term" value="C:cytoplasm"/>
    <property type="evidence" value="ECO:0007669"/>
    <property type="project" value="TreeGrafter"/>
</dbReference>
<dbReference type="Pfam" id="PF05348">
    <property type="entry name" value="UMP1"/>
    <property type="match status" value="1"/>
</dbReference>
<organism evidence="3 4">
    <name type="scientific">Gryllus longicercus</name>
    <dbReference type="NCBI Taxonomy" id="2509291"/>
    <lineage>
        <taxon>Eukaryota</taxon>
        <taxon>Metazoa</taxon>
        <taxon>Ecdysozoa</taxon>
        <taxon>Arthropoda</taxon>
        <taxon>Hexapoda</taxon>
        <taxon>Insecta</taxon>
        <taxon>Pterygota</taxon>
        <taxon>Neoptera</taxon>
        <taxon>Polyneoptera</taxon>
        <taxon>Orthoptera</taxon>
        <taxon>Ensifera</taxon>
        <taxon>Gryllidea</taxon>
        <taxon>Grylloidea</taxon>
        <taxon>Gryllidae</taxon>
        <taxon>Gryllinae</taxon>
        <taxon>Gryllus</taxon>
    </lineage>
</organism>
<evidence type="ECO:0000256" key="1">
    <source>
        <dbReference type="ARBA" id="ARBA00023186"/>
    </source>
</evidence>
<comment type="similarity">
    <text evidence="2">Belongs to the POMP/UMP1 family.</text>
</comment>
<comment type="caution">
    <text evidence="3">The sequence shown here is derived from an EMBL/GenBank/DDBJ whole genome shotgun (WGS) entry which is preliminary data.</text>
</comment>
<accession>A0AAN9W042</accession>
<gene>
    <name evidence="3" type="ORF">R5R35_007259</name>
</gene>
<evidence type="ECO:0000313" key="4">
    <source>
        <dbReference type="Proteomes" id="UP001378592"/>
    </source>
</evidence>
<evidence type="ECO:0000256" key="2">
    <source>
        <dbReference type="ARBA" id="ARBA00043974"/>
    </source>
</evidence>
<dbReference type="AlphaFoldDB" id="A0AAN9W042"/>
<evidence type="ECO:0008006" key="5">
    <source>
        <dbReference type="Google" id="ProtNLM"/>
    </source>
</evidence>
<dbReference type="InterPro" id="IPR008012">
    <property type="entry name" value="Ump1"/>
</dbReference>
<proteinExistence type="inferred from homology"/>